<dbReference type="EMBL" id="JACVVK020000479">
    <property type="protein sequence ID" value="KAK7471780.1"/>
    <property type="molecule type" value="Genomic_DNA"/>
</dbReference>
<feature type="non-terminal residue" evidence="1">
    <location>
        <position position="62"/>
    </location>
</feature>
<dbReference type="AlphaFoldDB" id="A0ABD0JE20"/>
<organism evidence="1 2">
    <name type="scientific">Batillaria attramentaria</name>
    <dbReference type="NCBI Taxonomy" id="370345"/>
    <lineage>
        <taxon>Eukaryota</taxon>
        <taxon>Metazoa</taxon>
        <taxon>Spiralia</taxon>
        <taxon>Lophotrochozoa</taxon>
        <taxon>Mollusca</taxon>
        <taxon>Gastropoda</taxon>
        <taxon>Caenogastropoda</taxon>
        <taxon>Sorbeoconcha</taxon>
        <taxon>Cerithioidea</taxon>
        <taxon>Batillariidae</taxon>
        <taxon>Batillaria</taxon>
    </lineage>
</organism>
<keyword evidence="2" id="KW-1185">Reference proteome</keyword>
<reference evidence="1 2" key="1">
    <citation type="journal article" date="2023" name="Sci. Data">
        <title>Genome assembly of the Korean intertidal mud-creeper Batillaria attramentaria.</title>
        <authorList>
            <person name="Patra A.K."/>
            <person name="Ho P.T."/>
            <person name="Jun S."/>
            <person name="Lee S.J."/>
            <person name="Kim Y."/>
            <person name="Won Y.J."/>
        </authorList>
    </citation>
    <scope>NUCLEOTIDE SEQUENCE [LARGE SCALE GENOMIC DNA]</scope>
    <source>
        <strain evidence="1">Wonlab-2016</strain>
    </source>
</reference>
<dbReference type="Proteomes" id="UP001519460">
    <property type="component" value="Unassembled WGS sequence"/>
</dbReference>
<proteinExistence type="predicted"/>
<name>A0ABD0JE20_9CAEN</name>
<accession>A0ABD0JE20</accession>
<sequence>MADSEPGPTMNAVSVTHMGPWAITKSQFCPALLTDSLTNYDTDTAGVQSVQQSYTRISALTR</sequence>
<evidence type="ECO:0000313" key="1">
    <source>
        <dbReference type="EMBL" id="KAK7471780.1"/>
    </source>
</evidence>
<protein>
    <submittedName>
        <fullName evidence="1">Uncharacterized protein</fullName>
    </submittedName>
</protein>
<evidence type="ECO:0000313" key="2">
    <source>
        <dbReference type="Proteomes" id="UP001519460"/>
    </source>
</evidence>
<comment type="caution">
    <text evidence="1">The sequence shown here is derived from an EMBL/GenBank/DDBJ whole genome shotgun (WGS) entry which is preliminary data.</text>
</comment>
<gene>
    <name evidence="1" type="ORF">BaRGS_00035602</name>
</gene>